<dbReference type="AlphaFoldDB" id="A0A686CKV8"/>
<organism evidence="2">
    <name type="scientific">Listeria monocytogenes</name>
    <dbReference type="NCBI Taxonomy" id="1639"/>
    <lineage>
        <taxon>Bacteria</taxon>
        <taxon>Bacillati</taxon>
        <taxon>Bacillota</taxon>
        <taxon>Bacilli</taxon>
        <taxon>Bacillales</taxon>
        <taxon>Listeriaceae</taxon>
        <taxon>Listeria</taxon>
    </lineage>
</organism>
<dbReference type="EMBL" id="AAKFCP010000037">
    <property type="protein sequence ID" value="ECR2347310.1"/>
    <property type="molecule type" value="Genomic_DNA"/>
</dbReference>
<proteinExistence type="predicted"/>
<evidence type="ECO:0000313" key="7">
    <source>
        <dbReference type="Proteomes" id="UP000489121"/>
    </source>
</evidence>
<evidence type="ECO:0000313" key="5">
    <source>
        <dbReference type="EMBL" id="HAA8491756.1"/>
    </source>
</evidence>
<evidence type="ECO:0000313" key="4">
    <source>
        <dbReference type="EMBL" id="HAA8054530.1"/>
    </source>
</evidence>
<dbReference type="Proteomes" id="UP000840039">
    <property type="component" value="Unassembled WGS sequence"/>
</dbReference>
<dbReference type="EMBL" id="AAAIXK010000012">
    <property type="protein sequence ID" value="EAC5551940.1"/>
    <property type="molecule type" value="Genomic_DNA"/>
</dbReference>
<reference evidence="4 8" key="1">
    <citation type="journal article" date="2018" name="Genome Biol.">
        <title>SKESA: strategic k-mer extension for scrupulous assemblies.</title>
        <authorList>
            <person name="Souvorov A."/>
            <person name="Agarwala R."/>
            <person name="Lipman D.J."/>
        </authorList>
    </citation>
    <scope>NUCLEOTIDE SEQUENCE [LARGE SCALE GENOMIC DNA]</scope>
    <source>
        <strain evidence="4">09CEB371LM</strain>
        <strain evidence="5">Sam_F526FDD3-C0F7-43DB-B204-E231FEF9C926</strain>
    </source>
</reference>
<reference evidence="2" key="2">
    <citation type="submission" date="2019-09" db="EMBL/GenBank/DDBJ databases">
        <authorList>
            <consortium name="GenomeTrakr: Next Generation Sequencing Network for Food Pathogen Tracability"/>
        </authorList>
    </citation>
    <scope>NUCLEOTIDE SEQUENCE</scope>
    <source>
        <strain evidence="1 6">FDA00007096</strain>
        <strain evidence="2">FDA00014666</strain>
    </source>
</reference>
<comment type="caution">
    <text evidence="2">The sequence shown here is derived from an EMBL/GenBank/DDBJ whole genome shotgun (WGS) entry which is preliminary data.</text>
</comment>
<sequence>MSENNIDSVVEELLVKAVEENPTLNIRNANKGALTALSKISSAIKSDGFEKSLRISGDAVTLIKLEKDINDLTKHKAVLGKGKGFYENEWHLDVPFVEKGKETSFKEHSNFIDTRNSQIQR</sequence>
<gene>
    <name evidence="1" type="ORF">ARY78_16120</name>
    <name evidence="2" type="ORF">F1F65_15360</name>
    <name evidence="3" type="ORF">F6515_15420</name>
    <name evidence="4" type="ORF">GHH22_15450</name>
    <name evidence="5" type="ORF">GHO09_14765</name>
</gene>
<dbReference type="EMBL" id="AALGDA010000099">
    <property type="protein sequence ID" value="ECY9784365.1"/>
    <property type="molecule type" value="Genomic_DNA"/>
</dbReference>
<dbReference type="RefSeq" id="WP_031642430.1">
    <property type="nucleotide sequence ID" value="NZ_CP168882.1"/>
</dbReference>
<evidence type="ECO:0000313" key="2">
    <source>
        <dbReference type="EMBL" id="ECR2347310.1"/>
    </source>
</evidence>
<dbReference type="Proteomes" id="UP000489121">
    <property type="component" value="Unassembled WGS sequence"/>
</dbReference>
<dbReference type="Proteomes" id="UP000365297">
    <property type="component" value="Unassembled WGS sequence"/>
</dbReference>
<protein>
    <submittedName>
        <fullName evidence="2">Uncharacterized protein</fullName>
    </submittedName>
</protein>
<evidence type="ECO:0000313" key="6">
    <source>
        <dbReference type="Proteomes" id="UP000365297"/>
    </source>
</evidence>
<dbReference type="EMBL" id="DAAEQL010000013">
    <property type="protein sequence ID" value="HAA8491756.1"/>
    <property type="molecule type" value="Genomic_DNA"/>
</dbReference>
<evidence type="ECO:0000313" key="3">
    <source>
        <dbReference type="EMBL" id="ECY9784365.1"/>
    </source>
</evidence>
<dbReference type="Proteomes" id="UP000840567">
    <property type="component" value="Unassembled WGS sequence"/>
</dbReference>
<name>A0A686CKV8_LISMN</name>
<evidence type="ECO:0000313" key="8">
    <source>
        <dbReference type="Proteomes" id="UP000840567"/>
    </source>
</evidence>
<evidence type="ECO:0000313" key="1">
    <source>
        <dbReference type="EMBL" id="EAC5551940.1"/>
    </source>
</evidence>
<dbReference type="EMBL" id="DAAEEB010000016">
    <property type="protein sequence ID" value="HAA8054530.1"/>
    <property type="molecule type" value="Genomic_DNA"/>
</dbReference>
<reference evidence="3 7" key="3">
    <citation type="submission" date="2019-09" db="EMBL/GenBank/DDBJ databases">
        <authorList>
            <consortium name="PulseNet: The National Subtyping Network for Foodborne Disease Surveillance"/>
            <person name="Tarr C.L."/>
            <person name="Trees E."/>
            <person name="Katz L.S."/>
            <person name="Carleton-Romer H.A."/>
            <person name="Stroika S."/>
            <person name="Kucerova Z."/>
            <person name="Roache K.F."/>
            <person name="Sabol A.L."/>
            <person name="Besser J."/>
            <person name="Gerner-Smidt P."/>
        </authorList>
    </citation>
    <scope>NUCLEOTIDE SEQUENCE [LARGE SCALE GENOMIC DNA]</scope>
    <source>
        <strain evidence="3 7">PNUSAL005692</strain>
    </source>
</reference>
<accession>A0A686CKV8</accession>
<reference evidence="4" key="4">
    <citation type="submission" date="2019-10" db="EMBL/GenBank/DDBJ databases">
        <authorList>
            <consortium name="NCBI Pathogen Detection Project"/>
        </authorList>
    </citation>
    <scope>NUCLEOTIDE SEQUENCE</scope>
    <source>
        <strain evidence="4">09CEB371LM</strain>
        <strain evidence="5">Sam_F526FDD3-C0F7-43DB-B204-E231FEF9C926</strain>
    </source>
</reference>